<sequence length="402" mass="44306">MAVRIRMLESAQREAMAPHAERWAVHALDTTGVDWVDWEDGVRAAYAFSDVRWPGRVLRTASPLALARALFLARVNEQPGDENRALAGLLRQMQFAVDGAIERRFGQPARTAVHRGVFQPVDIVAAADAVESAVAETLASARLFDDPIGTRDSAVATARSLTGRRVHSLSRVVPAEWQTWRLHLGGRGEAAWGAYASFFGEIAGDGMAGSGWRRRAEMVAKAQSAGWWYPSLDFVLVAEPPVMVRTERAAGMPPRLHCATGPAIGWRDGWRLYFWHGTRVPGWVIEEPLVERVHAEANIEVRRCAIEAIGWHEYIAQAGLSLVDTADDPGNPGFDLQLYDLPERVWGTPARVLLATNGSAERDGNRRRYGLPVPSDVSTAVHAAAWTYGLTGDQYLTMNRRT</sequence>
<evidence type="ECO:0000313" key="3">
    <source>
        <dbReference type="Proteomes" id="UP000612585"/>
    </source>
</evidence>
<dbReference type="Pfam" id="PF20530">
    <property type="entry name" value="DUF6745"/>
    <property type="match status" value="1"/>
</dbReference>
<gene>
    <name evidence="2" type="ORF">Vau01_051120</name>
</gene>
<comment type="caution">
    <text evidence="2">The sequence shown here is derived from an EMBL/GenBank/DDBJ whole genome shotgun (WGS) entry which is preliminary data.</text>
</comment>
<dbReference type="InterPro" id="IPR046633">
    <property type="entry name" value="DUF6745"/>
</dbReference>
<evidence type="ECO:0000313" key="2">
    <source>
        <dbReference type="EMBL" id="GIJ57596.1"/>
    </source>
</evidence>
<keyword evidence="3" id="KW-1185">Reference proteome</keyword>
<accession>A0A8J4E190</accession>
<dbReference type="Proteomes" id="UP000612585">
    <property type="component" value="Unassembled WGS sequence"/>
</dbReference>
<dbReference type="EMBL" id="BOPG01000032">
    <property type="protein sequence ID" value="GIJ57596.1"/>
    <property type="molecule type" value="Genomic_DNA"/>
</dbReference>
<evidence type="ECO:0000259" key="1">
    <source>
        <dbReference type="Pfam" id="PF20530"/>
    </source>
</evidence>
<protein>
    <recommendedName>
        <fullName evidence="1">DUF6745 domain-containing protein</fullName>
    </recommendedName>
</protein>
<reference evidence="2" key="1">
    <citation type="submission" date="2021-01" db="EMBL/GenBank/DDBJ databases">
        <title>Whole genome shotgun sequence of Virgisporangium aurantiacum NBRC 16421.</title>
        <authorList>
            <person name="Komaki H."/>
            <person name="Tamura T."/>
        </authorList>
    </citation>
    <scope>NUCLEOTIDE SEQUENCE</scope>
    <source>
        <strain evidence="2">NBRC 16421</strain>
    </source>
</reference>
<organism evidence="2 3">
    <name type="scientific">Virgisporangium aurantiacum</name>
    <dbReference type="NCBI Taxonomy" id="175570"/>
    <lineage>
        <taxon>Bacteria</taxon>
        <taxon>Bacillati</taxon>
        <taxon>Actinomycetota</taxon>
        <taxon>Actinomycetes</taxon>
        <taxon>Micromonosporales</taxon>
        <taxon>Micromonosporaceae</taxon>
        <taxon>Virgisporangium</taxon>
    </lineage>
</organism>
<name>A0A8J4E190_9ACTN</name>
<proteinExistence type="predicted"/>
<dbReference type="RefSeq" id="WP_203997053.1">
    <property type="nucleotide sequence ID" value="NZ_BOPG01000032.1"/>
</dbReference>
<dbReference type="AlphaFoldDB" id="A0A8J4E190"/>
<feature type="domain" description="DUF6745" evidence="1">
    <location>
        <begin position="218"/>
        <end position="398"/>
    </location>
</feature>